<dbReference type="Pfam" id="PF00132">
    <property type="entry name" value="Hexapep"/>
    <property type="match status" value="1"/>
</dbReference>
<feature type="active site" description="Proton acceptor" evidence="1">
    <location>
        <position position="136"/>
    </location>
</feature>
<evidence type="ECO:0000256" key="1">
    <source>
        <dbReference type="PIRSR" id="PIRSR620019-1"/>
    </source>
</evidence>
<proteinExistence type="predicted"/>
<dbReference type="Gene3D" id="3.40.50.20">
    <property type="match status" value="1"/>
</dbReference>
<gene>
    <name evidence="4" type="ORF">NE630_02195</name>
</gene>
<dbReference type="AlphaFoldDB" id="A0AAW5K4P0"/>
<name>A0AAW5K4P0_9BACT</name>
<evidence type="ECO:0000259" key="3">
    <source>
        <dbReference type="Pfam" id="PF17836"/>
    </source>
</evidence>
<dbReference type="CDD" id="cd03360">
    <property type="entry name" value="LbH_AT_putative"/>
    <property type="match status" value="1"/>
</dbReference>
<dbReference type="SUPFAM" id="SSF51161">
    <property type="entry name" value="Trimeric LpxA-like enzymes"/>
    <property type="match status" value="1"/>
</dbReference>
<dbReference type="Gene3D" id="2.160.10.10">
    <property type="entry name" value="Hexapeptide repeat proteins"/>
    <property type="match status" value="1"/>
</dbReference>
<dbReference type="GeneID" id="95755144"/>
<keyword evidence="5" id="KW-1185">Reference proteome</keyword>
<feature type="domain" description="PglD N-terminal" evidence="3">
    <location>
        <begin position="7"/>
        <end position="82"/>
    </location>
</feature>
<organism evidence="4 5">
    <name type="scientific">Cloacibacillus evryensis</name>
    <dbReference type="NCBI Taxonomy" id="508460"/>
    <lineage>
        <taxon>Bacteria</taxon>
        <taxon>Thermotogati</taxon>
        <taxon>Synergistota</taxon>
        <taxon>Synergistia</taxon>
        <taxon>Synergistales</taxon>
        <taxon>Synergistaceae</taxon>
        <taxon>Cloacibacillus</taxon>
    </lineage>
</organism>
<dbReference type="InterPro" id="IPR041561">
    <property type="entry name" value="PglD_N"/>
</dbReference>
<feature type="site" description="Increases basicity of active site His" evidence="1">
    <location>
        <position position="137"/>
    </location>
</feature>
<dbReference type="InterPro" id="IPR011004">
    <property type="entry name" value="Trimer_LpxA-like_sf"/>
</dbReference>
<comment type="caution">
    <text evidence="4">The sequence shown here is derived from an EMBL/GenBank/DDBJ whole genome shotgun (WGS) entry which is preliminary data.</text>
</comment>
<dbReference type="EMBL" id="JANFYT010000003">
    <property type="protein sequence ID" value="MCQ4813232.1"/>
    <property type="molecule type" value="Genomic_DNA"/>
</dbReference>
<dbReference type="InterPro" id="IPR020019">
    <property type="entry name" value="AcTrfase_PglD-like"/>
</dbReference>
<reference evidence="4 5" key="1">
    <citation type="submission" date="2022-06" db="EMBL/GenBank/DDBJ databases">
        <title>Isolation of gut microbiota from human fecal samples.</title>
        <authorList>
            <person name="Pamer E.G."/>
            <person name="Barat B."/>
            <person name="Waligurski E."/>
            <person name="Medina S."/>
            <person name="Paddock L."/>
            <person name="Mostad J."/>
        </authorList>
    </citation>
    <scope>NUCLEOTIDE SEQUENCE [LARGE SCALE GENOMIC DNA]</scope>
    <source>
        <strain evidence="4 5">DFI.9.90</strain>
    </source>
</reference>
<feature type="binding site" evidence="2">
    <location>
        <position position="71"/>
    </location>
    <ligand>
        <name>substrate</name>
    </ligand>
</feature>
<dbReference type="PANTHER" id="PTHR43300">
    <property type="entry name" value="ACETYLTRANSFERASE"/>
    <property type="match status" value="1"/>
</dbReference>
<protein>
    <submittedName>
        <fullName evidence="4">Acetyltransferase</fullName>
    </submittedName>
</protein>
<dbReference type="InterPro" id="IPR050179">
    <property type="entry name" value="Trans_hexapeptide_repeat"/>
</dbReference>
<sequence>MMEKKEKVFLIGAGDHAKVVLSTLEACGVECAGIYDDNPELWGRTLWCLPIIGAVSEMPDTPETMAVIAIGSNTARRTIRERFKEVCWPVFVHPQGIVHSSVRIGEGTVVFAGCIIESDAEIGKQCIINSGCFIGHDSKIGDFCQMAPKSAIADSVMLGSGVFLGLGSMVRPYTTILDDVTVGMGSSVVKKLGPGGTYVGTPARRIMTPVVGSD</sequence>
<evidence type="ECO:0000256" key="2">
    <source>
        <dbReference type="PIRSR" id="PIRSR620019-2"/>
    </source>
</evidence>
<accession>A0AAW5K4P0</accession>
<dbReference type="Pfam" id="PF17836">
    <property type="entry name" value="PglD_N"/>
    <property type="match status" value="1"/>
</dbReference>
<evidence type="ECO:0000313" key="5">
    <source>
        <dbReference type="Proteomes" id="UP001205919"/>
    </source>
</evidence>
<dbReference type="InterPro" id="IPR001451">
    <property type="entry name" value="Hexapep"/>
</dbReference>
<dbReference type="Proteomes" id="UP001205919">
    <property type="component" value="Unassembled WGS sequence"/>
</dbReference>
<dbReference type="NCBIfam" id="TIGR03570">
    <property type="entry name" value="NeuD_NnaD"/>
    <property type="match status" value="1"/>
</dbReference>
<dbReference type="PANTHER" id="PTHR43300:SF7">
    <property type="entry name" value="UDP-N-ACETYLBACILLOSAMINE N-ACETYLTRANSFERASE"/>
    <property type="match status" value="1"/>
</dbReference>
<dbReference type="RefSeq" id="WP_050805838.1">
    <property type="nucleotide sequence ID" value="NZ_CABKQM010000002.1"/>
</dbReference>
<evidence type="ECO:0000313" key="4">
    <source>
        <dbReference type="EMBL" id="MCQ4813232.1"/>
    </source>
</evidence>